<keyword evidence="8" id="KW-0521">NADP</keyword>
<dbReference type="PANTHER" id="PTHR23023">
    <property type="entry name" value="DIMETHYLANILINE MONOOXYGENASE"/>
    <property type="match status" value="1"/>
</dbReference>
<dbReference type="SUPFAM" id="SSF51905">
    <property type="entry name" value="FAD/NAD(P)-binding domain"/>
    <property type="match status" value="1"/>
</dbReference>
<evidence type="ECO:0000256" key="15">
    <source>
        <dbReference type="ARBA" id="ARBA00048041"/>
    </source>
</evidence>
<evidence type="ECO:0000256" key="12">
    <source>
        <dbReference type="ARBA" id="ARBA00023136"/>
    </source>
</evidence>
<keyword evidence="9" id="KW-1133">Transmembrane helix</keyword>
<evidence type="ECO:0000256" key="4">
    <source>
        <dbReference type="ARBA" id="ARBA00022630"/>
    </source>
</evidence>
<evidence type="ECO:0000256" key="16">
    <source>
        <dbReference type="ARBA" id="ARBA00048088"/>
    </source>
</evidence>
<reference evidence="19 20" key="1">
    <citation type="submission" date="2024-06" db="EMBL/GenBank/DDBJ databases">
        <authorList>
            <person name="Pan Q."/>
            <person name="Wen M."/>
            <person name="Jouanno E."/>
            <person name="Zahm M."/>
            <person name="Klopp C."/>
            <person name="Cabau C."/>
            <person name="Louis A."/>
            <person name="Berthelot C."/>
            <person name="Parey E."/>
            <person name="Roest Crollius H."/>
            <person name="Montfort J."/>
            <person name="Robinson-Rechavi M."/>
            <person name="Bouchez O."/>
            <person name="Lampietro C."/>
            <person name="Lopez Roques C."/>
            <person name="Donnadieu C."/>
            <person name="Postlethwait J."/>
            <person name="Bobe J."/>
            <person name="Verreycken H."/>
            <person name="Guiguen Y."/>
        </authorList>
    </citation>
    <scope>NUCLEOTIDE SEQUENCE [LARGE SCALE GENOMIC DNA]</scope>
    <source>
        <strain evidence="19">Up_M1</strain>
        <tissue evidence="19">Testis</tissue>
    </source>
</reference>
<protein>
    <recommendedName>
        <fullName evidence="18">Flavin-containing monooxygenase</fullName>
        <ecNumber evidence="18">1.-.-.-</ecNumber>
    </recommendedName>
</protein>
<evidence type="ECO:0000256" key="9">
    <source>
        <dbReference type="ARBA" id="ARBA00022989"/>
    </source>
</evidence>
<comment type="catalytic activity">
    <reaction evidence="17">
        <text>N,N-dimethylaniline + NADPH + O2 + H(+) = N,N-dimethylaniline N-oxide + NADP(+) + H2O</text>
        <dbReference type="Rhea" id="RHEA:24468"/>
        <dbReference type="ChEBI" id="CHEBI:15377"/>
        <dbReference type="ChEBI" id="CHEBI:15378"/>
        <dbReference type="ChEBI" id="CHEBI:15379"/>
        <dbReference type="ChEBI" id="CHEBI:16269"/>
        <dbReference type="ChEBI" id="CHEBI:17735"/>
        <dbReference type="ChEBI" id="CHEBI:57783"/>
        <dbReference type="ChEBI" id="CHEBI:58349"/>
        <dbReference type="EC" id="1.14.13.8"/>
    </reaction>
    <physiologicalReaction direction="left-to-right" evidence="17">
        <dbReference type="Rhea" id="RHEA:24469"/>
    </physiologicalReaction>
</comment>
<keyword evidence="5" id="KW-0812">Transmembrane</keyword>
<keyword evidence="12" id="KW-0472">Membrane</keyword>
<evidence type="ECO:0000313" key="19">
    <source>
        <dbReference type="EMBL" id="KAL1022504.1"/>
    </source>
</evidence>
<comment type="cofactor">
    <cofactor evidence="1 18">
        <name>FAD</name>
        <dbReference type="ChEBI" id="CHEBI:57692"/>
    </cofactor>
</comment>
<gene>
    <name evidence="19" type="ORF">UPYG_G00028570</name>
</gene>
<dbReference type="FunFam" id="3.50.50.60:FF:000159">
    <property type="entry name" value="Dimethylaniline monooxygenase [N-oxide-forming]"/>
    <property type="match status" value="1"/>
</dbReference>
<dbReference type="GO" id="GO:0034899">
    <property type="term" value="F:trimethylamine monooxygenase activity"/>
    <property type="evidence" value="ECO:0007669"/>
    <property type="project" value="UniProtKB-EC"/>
</dbReference>
<comment type="subcellular location">
    <subcellularLocation>
        <location evidence="2">Endoplasmic reticulum membrane</location>
        <topology evidence="2">Single-pass membrane protein</topology>
    </subcellularLocation>
</comment>
<evidence type="ECO:0000256" key="7">
    <source>
        <dbReference type="ARBA" id="ARBA00022827"/>
    </source>
</evidence>
<keyword evidence="10 18" id="KW-0560">Oxidoreductase</keyword>
<dbReference type="AlphaFoldDB" id="A0ABD0XM92"/>
<keyword evidence="6" id="KW-0256">Endoplasmic reticulum</keyword>
<keyword evidence="7 18" id="KW-0274">FAD</keyword>
<comment type="catalytic activity">
    <reaction evidence="14">
        <text>hypotaurine + NADH + O2 + H(+) = taurine + NAD(+) + H2O</text>
        <dbReference type="Rhea" id="RHEA:74111"/>
        <dbReference type="ChEBI" id="CHEBI:15377"/>
        <dbReference type="ChEBI" id="CHEBI:15378"/>
        <dbReference type="ChEBI" id="CHEBI:15379"/>
        <dbReference type="ChEBI" id="CHEBI:57540"/>
        <dbReference type="ChEBI" id="CHEBI:57853"/>
        <dbReference type="ChEBI" id="CHEBI:57945"/>
        <dbReference type="ChEBI" id="CHEBI:507393"/>
        <dbReference type="EC" id="1.14.13.8"/>
    </reaction>
    <physiologicalReaction direction="left-to-right" evidence="14">
        <dbReference type="Rhea" id="RHEA:74112"/>
    </physiologicalReaction>
</comment>
<evidence type="ECO:0000256" key="8">
    <source>
        <dbReference type="ARBA" id="ARBA00022857"/>
    </source>
</evidence>
<keyword evidence="11 18" id="KW-0503">Monooxygenase</keyword>
<name>A0ABD0XM92_UMBPY</name>
<comment type="similarity">
    <text evidence="3 18">Belongs to the FMO family.</text>
</comment>
<organism evidence="19 20">
    <name type="scientific">Umbra pygmaea</name>
    <name type="common">Eastern mudminnow</name>
    <dbReference type="NCBI Taxonomy" id="75934"/>
    <lineage>
        <taxon>Eukaryota</taxon>
        <taxon>Metazoa</taxon>
        <taxon>Chordata</taxon>
        <taxon>Craniata</taxon>
        <taxon>Vertebrata</taxon>
        <taxon>Euteleostomi</taxon>
        <taxon>Actinopterygii</taxon>
        <taxon>Neopterygii</taxon>
        <taxon>Teleostei</taxon>
        <taxon>Protacanthopterygii</taxon>
        <taxon>Esociformes</taxon>
        <taxon>Umbridae</taxon>
        <taxon>Umbra</taxon>
    </lineage>
</organism>
<proteinExistence type="inferred from homology"/>
<keyword evidence="4 18" id="KW-0285">Flavoprotein</keyword>
<comment type="function">
    <text evidence="13">Broad spectrum monooxygenase that catalyzes the oxygenation of a wide variety of nitrogen- and sulfur-containing compounds including xenobiotics. Catalyzes the S-oxygenation of hypotaurine to produce taurine, an organic osmolyte involved in cell volume regulation as well as a variety of cytoprotective and developmental processes. In vitro, catalyzes the N-oxygenation of trimethylamine (TMA) to produce trimethylamine N-oxide (TMAO) and could therefore participate to the detoxification of this compound that is generated by the action of gut microbiota from dietary precursors such as choline, choline containing compounds, betaine or L-carnitine.</text>
</comment>
<evidence type="ECO:0000256" key="1">
    <source>
        <dbReference type="ARBA" id="ARBA00001974"/>
    </source>
</evidence>
<dbReference type="Proteomes" id="UP001557470">
    <property type="component" value="Unassembled WGS sequence"/>
</dbReference>
<evidence type="ECO:0000313" key="20">
    <source>
        <dbReference type="Proteomes" id="UP001557470"/>
    </source>
</evidence>
<evidence type="ECO:0000256" key="17">
    <source>
        <dbReference type="ARBA" id="ARBA00049443"/>
    </source>
</evidence>
<dbReference type="Pfam" id="PF00743">
    <property type="entry name" value="FMO-like"/>
    <property type="match status" value="1"/>
</dbReference>
<evidence type="ECO:0000256" key="10">
    <source>
        <dbReference type="ARBA" id="ARBA00023002"/>
    </source>
</evidence>
<dbReference type="PRINTS" id="PR00370">
    <property type="entry name" value="FMOXYGENASE"/>
</dbReference>
<comment type="caution">
    <text evidence="19">The sequence shown here is derived from an EMBL/GenBank/DDBJ whole genome shotgun (WGS) entry which is preliminary data.</text>
</comment>
<evidence type="ECO:0000256" key="3">
    <source>
        <dbReference type="ARBA" id="ARBA00009183"/>
    </source>
</evidence>
<dbReference type="InterPro" id="IPR020946">
    <property type="entry name" value="Flavin_mOase-like"/>
</dbReference>
<evidence type="ECO:0000256" key="6">
    <source>
        <dbReference type="ARBA" id="ARBA00022824"/>
    </source>
</evidence>
<dbReference type="EC" id="1.-.-.-" evidence="18"/>
<sequence length="283" mass="31906">MLKSSRTRTNDSLQSTEYQKTKSSQLVTFPTDRSYTTIWVIFCRQLAPNRLCATQGICCAGSHLRTERDMSRHVCVIGAGAAGLTSIKSCLEEGLQPTCFERSEDIGGLWRFKDAPEPGSASIYRSLVVNTSKEMMCFSDFPMPADYPNYMMHSQILQYLRLYAQQFDLLRHITFQTSVQSVRQRPDFRYSGQWEVVTENSKGEKETHIFDGILVCSGHFTVPFLPLAQFPGHEAFPGRCLHSWEYKDAEAFRGKRVMVVGIGNSGADIAVEISRNADKSPES</sequence>
<comment type="catalytic activity">
    <reaction evidence="15">
        <text>hypotaurine + NADPH + O2 + H(+) = taurine + NADP(+) + H2O</text>
        <dbReference type="Rhea" id="RHEA:69819"/>
        <dbReference type="ChEBI" id="CHEBI:15377"/>
        <dbReference type="ChEBI" id="CHEBI:15378"/>
        <dbReference type="ChEBI" id="CHEBI:15379"/>
        <dbReference type="ChEBI" id="CHEBI:57783"/>
        <dbReference type="ChEBI" id="CHEBI:57853"/>
        <dbReference type="ChEBI" id="CHEBI:58349"/>
        <dbReference type="ChEBI" id="CHEBI:507393"/>
        <dbReference type="EC" id="1.14.13.8"/>
    </reaction>
    <physiologicalReaction direction="left-to-right" evidence="15">
        <dbReference type="Rhea" id="RHEA:69820"/>
    </physiologicalReaction>
</comment>
<keyword evidence="20" id="KW-1185">Reference proteome</keyword>
<evidence type="ECO:0000256" key="5">
    <source>
        <dbReference type="ARBA" id="ARBA00022692"/>
    </source>
</evidence>
<evidence type="ECO:0000256" key="14">
    <source>
        <dbReference type="ARBA" id="ARBA00047338"/>
    </source>
</evidence>
<accession>A0ABD0XM92</accession>
<dbReference type="InterPro" id="IPR000960">
    <property type="entry name" value="Flavin_mOase"/>
</dbReference>
<evidence type="ECO:0000256" key="18">
    <source>
        <dbReference type="RuleBase" id="RU361177"/>
    </source>
</evidence>
<evidence type="ECO:0000256" key="2">
    <source>
        <dbReference type="ARBA" id="ARBA00004389"/>
    </source>
</evidence>
<evidence type="ECO:0000256" key="11">
    <source>
        <dbReference type="ARBA" id="ARBA00023033"/>
    </source>
</evidence>
<dbReference type="GO" id="GO:0005789">
    <property type="term" value="C:endoplasmic reticulum membrane"/>
    <property type="evidence" value="ECO:0007669"/>
    <property type="project" value="UniProtKB-SubCell"/>
</dbReference>
<dbReference type="InterPro" id="IPR036188">
    <property type="entry name" value="FAD/NAD-bd_sf"/>
</dbReference>
<comment type="catalytic activity">
    <reaction evidence="16">
        <text>trimethylamine + NADPH + O2 = trimethylamine N-oxide + NADP(+) + H2O</text>
        <dbReference type="Rhea" id="RHEA:31979"/>
        <dbReference type="ChEBI" id="CHEBI:15377"/>
        <dbReference type="ChEBI" id="CHEBI:15379"/>
        <dbReference type="ChEBI" id="CHEBI:15724"/>
        <dbReference type="ChEBI" id="CHEBI:57783"/>
        <dbReference type="ChEBI" id="CHEBI:58349"/>
        <dbReference type="ChEBI" id="CHEBI:58389"/>
        <dbReference type="EC" id="1.14.13.148"/>
    </reaction>
    <physiologicalReaction direction="left-to-right" evidence="16">
        <dbReference type="Rhea" id="RHEA:31980"/>
    </physiologicalReaction>
</comment>
<dbReference type="InterPro" id="IPR050346">
    <property type="entry name" value="FMO-like"/>
</dbReference>
<dbReference type="Gene3D" id="3.50.50.60">
    <property type="entry name" value="FAD/NAD(P)-binding domain"/>
    <property type="match status" value="2"/>
</dbReference>
<dbReference type="EMBL" id="JAGEUA010000001">
    <property type="protein sequence ID" value="KAL1022504.1"/>
    <property type="molecule type" value="Genomic_DNA"/>
</dbReference>
<evidence type="ECO:0000256" key="13">
    <source>
        <dbReference type="ARBA" id="ARBA00045957"/>
    </source>
</evidence>